<dbReference type="Proteomes" id="UP000297851">
    <property type="component" value="Unassembled WGS sequence"/>
</dbReference>
<reference evidence="4 5" key="1">
    <citation type="submission" date="2019-03" db="EMBL/GenBank/DDBJ databases">
        <title>Genomics of glacier-inhabiting Cryobacterium strains.</title>
        <authorList>
            <person name="Liu Q."/>
            <person name="Xin Y.-H."/>
        </authorList>
    </citation>
    <scope>NUCLEOTIDE SEQUENCE [LARGE SCALE GENOMIC DNA]</scope>
    <source>
        <strain evidence="4 5">TMT2-16</strain>
    </source>
</reference>
<name>A0ABY2JG71_9MICO</name>
<evidence type="ECO:0000256" key="1">
    <source>
        <dbReference type="SAM" id="Coils"/>
    </source>
</evidence>
<organism evidence="4 5">
    <name type="scientific">Cryobacterium sandaracinum</name>
    <dbReference type="NCBI Taxonomy" id="1259247"/>
    <lineage>
        <taxon>Bacteria</taxon>
        <taxon>Bacillati</taxon>
        <taxon>Actinomycetota</taxon>
        <taxon>Actinomycetes</taxon>
        <taxon>Micrococcales</taxon>
        <taxon>Microbacteriaceae</taxon>
        <taxon>Cryobacterium</taxon>
    </lineage>
</organism>
<evidence type="ECO:0000259" key="3">
    <source>
        <dbReference type="Pfam" id="PF01551"/>
    </source>
</evidence>
<evidence type="ECO:0000313" key="5">
    <source>
        <dbReference type="Proteomes" id="UP000297851"/>
    </source>
</evidence>
<feature type="domain" description="M23ase beta-sheet core" evidence="3">
    <location>
        <begin position="452"/>
        <end position="548"/>
    </location>
</feature>
<dbReference type="InterPro" id="IPR050570">
    <property type="entry name" value="Cell_wall_metabolism_enzyme"/>
</dbReference>
<keyword evidence="1" id="KW-0175">Coiled coil</keyword>
<feature type="compositionally biased region" description="Low complexity" evidence="2">
    <location>
        <begin position="167"/>
        <end position="189"/>
    </location>
</feature>
<sequence>MNLSPRSRLRLSLPPVPPRYLATPLAATVIVALTIFGTPTRSLADDAPIAATEDPAAAVPAVPETCPTLLPTNAPPAADPVDSAAAPCPINAPTSSSVPTLTPTPVPEPEPEPEPDPTITPTPTLEPAPAPAPTTEPTGEPTPTPTPTTPPASGEEPSAPTEPEPAAEPTAQVPAPAPAPAELTADAGSASADRAAAAVEAQAAAFSAQQAAAAARTAEAQASAARAAAADARTAAAATQAAYDAAKLAYAGAKADYDATVVQADLVRDHGADAAARAEASRRALATLVRATLQRSGPEAVDVLLAGSSDGNDLLTRLATLESLDRLTNSLDEVQAQVDADTKRENALQDQDAALRAAIEAIPLADTRLAMEGAQQELDAASAKVADLAASTPVALVLTPLPNLVPAAGTDDFGGRLRGQPSSAGWAAPAVGSLTDAFGPRHDKPLPEVNDFHGGTDIGAACGAAVYAASAGVVATAAPLGTYGNWILINHSNGIATGYAHLAEGQTLVSVGETVIAGQVIASVGSTGASTGCHLHFEVRTDGTAVDPQPFLVQRGVQFG</sequence>
<feature type="compositionally biased region" description="Pro residues" evidence="2">
    <location>
        <begin position="116"/>
        <end position="150"/>
    </location>
</feature>
<dbReference type="CDD" id="cd12797">
    <property type="entry name" value="M23_peptidase"/>
    <property type="match status" value="1"/>
</dbReference>
<comment type="caution">
    <text evidence="4">The sequence shown here is derived from an EMBL/GenBank/DDBJ whole genome shotgun (WGS) entry which is preliminary data.</text>
</comment>
<dbReference type="EMBL" id="SOGO01000023">
    <property type="protein sequence ID" value="TFD02938.1"/>
    <property type="molecule type" value="Genomic_DNA"/>
</dbReference>
<evidence type="ECO:0000256" key="2">
    <source>
        <dbReference type="SAM" id="MobiDB-lite"/>
    </source>
</evidence>
<evidence type="ECO:0000313" key="4">
    <source>
        <dbReference type="EMBL" id="TFD02938.1"/>
    </source>
</evidence>
<feature type="compositionally biased region" description="Low complexity" evidence="2">
    <location>
        <begin position="79"/>
        <end position="101"/>
    </location>
</feature>
<dbReference type="SUPFAM" id="SSF51261">
    <property type="entry name" value="Duplicated hybrid motif"/>
    <property type="match status" value="1"/>
</dbReference>
<protein>
    <recommendedName>
        <fullName evidence="3">M23ase beta-sheet core domain-containing protein</fullName>
    </recommendedName>
</protein>
<keyword evidence="5" id="KW-1185">Reference proteome</keyword>
<feature type="coiled-coil region" evidence="1">
    <location>
        <begin position="324"/>
        <end position="391"/>
    </location>
</feature>
<feature type="compositionally biased region" description="Low complexity" evidence="2">
    <location>
        <begin position="151"/>
        <end position="161"/>
    </location>
</feature>
<dbReference type="PANTHER" id="PTHR21666:SF270">
    <property type="entry name" value="MUREIN HYDROLASE ACTIVATOR ENVC"/>
    <property type="match status" value="1"/>
</dbReference>
<dbReference type="RefSeq" id="WP_134373492.1">
    <property type="nucleotide sequence ID" value="NZ_SOGO01000023.1"/>
</dbReference>
<dbReference type="Gene3D" id="2.70.70.10">
    <property type="entry name" value="Glucose Permease (Domain IIA)"/>
    <property type="match status" value="1"/>
</dbReference>
<dbReference type="InterPro" id="IPR011055">
    <property type="entry name" value="Dup_hybrid_motif"/>
</dbReference>
<dbReference type="Pfam" id="PF01551">
    <property type="entry name" value="Peptidase_M23"/>
    <property type="match status" value="1"/>
</dbReference>
<dbReference type="PANTHER" id="PTHR21666">
    <property type="entry name" value="PEPTIDASE-RELATED"/>
    <property type="match status" value="1"/>
</dbReference>
<feature type="region of interest" description="Disordered" evidence="2">
    <location>
        <begin position="70"/>
        <end position="189"/>
    </location>
</feature>
<proteinExistence type="predicted"/>
<accession>A0ABY2JG71</accession>
<gene>
    <name evidence="4" type="ORF">E3T25_07770</name>
</gene>
<dbReference type="InterPro" id="IPR016047">
    <property type="entry name" value="M23ase_b-sheet_dom"/>
</dbReference>